<proteinExistence type="predicted"/>
<protein>
    <submittedName>
        <fullName evidence="1">Uncharacterized protein</fullName>
    </submittedName>
</protein>
<dbReference type="EMBL" id="BK032511">
    <property type="protein sequence ID" value="DAF44602.1"/>
    <property type="molecule type" value="Genomic_DNA"/>
</dbReference>
<accession>A0A8S5S1N9</accession>
<organism evidence="1">
    <name type="scientific">Podoviridae sp. ct8Lf7</name>
    <dbReference type="NCBI Taxonomy" id="2827723"/>
    <lineage>
        <taxon>Viruses</taxon>
        <taxon>Duplodnaviria</taxon>
        <taxon>Heunggongvirae</taxon>
        <taxon>Uroviricota</taxon>
        <taxon>Caudoviricetes</taxon>
    </lineage>
</organism>
<name>A0A8S5S1N9_9CAUD</name>
<reference evidence="1" key="1">
    <citation type="journal article" date="2021" name="Proc. Natl. Acad. Sci. U.S.A.">
        <title>A Catalog of Tens of Thousands of Viruses from Human Metagenomes Reveals Hidden Associations with Chronic Diseases.</title>
        <authorList>
            <person name="Tisza M.J."/>
            <person name="Buck C.B."/>
        </authorList>
    </citation>
    <scope>NUCLEOTIDE SEQUENCE</scope>
    <source>
        <strain evidence="1">Ct8Lf7</strain>
    </source>
</reference>
<sequence length="38" mass="4497">MLLNDILRERMAYEGYKKAQKHQLGGALKSLDEQYKEQ</sequence>
<evidence type="ECO:0000313" key="1">
    <source>
        <dbReference type="EMBL" id="DAF44602.1"/>
    </source>
</evidence>